<gene>
    <name evidence="1" type="ORF">KK1_044562</name>
</gene>
<dbReference type="Proteomes" id="UP000075243">
    <property type="component" value="Unassembled WGS sequence"/>
</dbReference>
<evidence type="ECO:0000313" key="2">
    <source>
        <dbReference type="Proteomes" id="UP000075243"/>
    </source>
</evidence>
<organism evidence="1 2">
    <name type="scientific">Cajanus cajan</name>
    <name type="common">Pigeon pea</name>
    <name type="synonym">Cajanus indicus</name>
    <dbReference type="NCBI Taxonomy" id="3821"/>
    <lineage>
        <taxon>Eukaryota</taxon>
        <taxon>Viridiplantae</taxon>
        <taxon>Streptophyta</taxon>
        <taxon>Embryophyta</taxon>
        <taxon>Tracheophyta</taxon>
        <taxon>Spermatophyta</taxon>
        <taxon>Magnoliopsida</taxon>
        <taxon>eudicotyledons</taxon>
        <taxon>Gunneridae</taxon>
        <taxon>Pentapetalae</taxon>
        <taxon>rosids</taxon>
        <taxon>fabids</taxon>
        <taxon>Fabales</taxon>
        <taxon>Fabaceae</taxon>
        <taxon>Papilionoideae</taxon>
        <taxon>50 kb inversion clade</taxon>
        <taxon>NPAAA clade</taxon>
        <taxon>indigoferoid/millettioid clade</taxon>
        <taxon>Phaseoleae</taxon>
        <taxon>Cajanus</taxon>
    </lineage>
</organism>
<protein>
    <submittedName>
        <fullName evidence="1">Uncharacterized protein</fullName>
    </submittedName>
</protein>
<dbReference type="Gramene" id="C.cajan_43350.t">
    <property type="protein sequence ID" value="C.cajan_43350.t.cds1"/>
    <property type="gene ID" value="C.cajan_43350"/>
</dbReference>
<accession>A0A151QW90</accession>
<dbReference type="PANTHER" id="PTHR36617:SF15">
    <property type="entry name" value="REVERSE TRANSCRIPTASE ZINC-BINDING DOMAIN-CONTAINING PROTEIN"/>
    <property type="match status" value="1"/>
</dbReference>
<proteinExistence type="predicted"/>
<feature type="non-terminal residue" evidence="1">
    <location>
        <position position="1"/>
    </location>
</feature>
<reference evidence="1" key="1">
    <citation type="journal article" date="2012" name="Nat. Biotechnol.">
        <title>Draft genome sequence of pigeonpea (Cajanus cajan), an orphan legume crop of resource-poor farmers.</title>
        <authorList>
            <person name="Varshney R.K."/>
            <person name="Chen W."/>
            <person name="Li Y."/>
            <person name="Bharti A.K."/>
            <person name="Saxena R.K."/>
            <person name="Schlueter J.A."/>
            <person name="Donoghue M.T."/>
            <person name="Azam S."/>
            <person name="Fan G."/>
            <person name="Whaley A.M."/>
            <person name="Farmer A.D."/>
            <person name="Sheridan J."/>
            <person name="Iwata A."/>
            <person name="Tuteja R."/>
            <person name="Penmetsa R.V."/>
            <person name="Wu W."/>
            <person name="Upadhyaya H.D."/>
            <person name="Yang S.P."/>
            <person name="Shah T."/>
            <person name="Saxena K.B."/>
            <person name="Michael T."/>
            <person name="McCombie W.R."/>
            <person name="Yang B."/>
            <person name="Zhang G."/>
            <person name="Yang H."/>
            <person name="Wang J."/>
            <person name="Spillane C."/>
            <person name="Cook D.R."/>
            <person name="May G.D."/>
            <person name="Xu X."/>
            <person name="Jackson S.A."/>
        </authorList>
    </citation>
    <scope>NUCLEOTIDE SEQUENCE [LARGE SCALE GENOMIC DNA]</scope>
</reference>
<dbReference type="EMBL" id="KQ484588">
    <property type="protein sequence ID" value="KYP34475.1"/>
    <property type="molecule type" value="Genomic_DNA"/>
</dbReference>
<evidence type="ECO:0000313" key="1">
    <source>
        <dbReference type="EMBL" id="KYP34475.1"/>
    </source>
</evidence>
<name>A0A151QW90_CAJCA</name>
<dbReference type="OMA" id="KECKIPQ"/>
<keyword evidence="2" id="KW-1185">Reference proteome</keyword>
<dbReference type="AlphaFoldDB" id="A0A151QW90"/>
<dbReference type="PANTHER" id="PTHR36617">
    <property type="entry name" value="PROTEIN, PUTATIVE-RELATED"/>
    <property type="match status" value="1"/>
</dbReference>
<sequence>DAWAVARPLVNRFPRIFFNSLQKLNVVADMGYWRRGSWHWRLEWRRAWFAWELNDVQQFMSLVEAGVPREGVQDSRIWTLDSLGCFLVRSRYQFLLDLGSLSQFPSVAAVAWDIKVPAKVKCFI</sequence>